<protein>
    <submittedName>
        <fullName evidence="1">HAD hydrolase family protein</fullName>
    </submittedName>
</protein>
<keyword evidence="2" id="KW-1185">Reference proteome</keyword>
<proteinExistence type="predicted"/>
<evidence type="ECO:0000313" key="1">
    <source>
        <dbReference type="EMBL" id="MEX3936654.1"/>
    </source>
</evidence>
<dbReference type="EMBL" id="JBFRCH010000035">
    <property type="protein sequence ID" value="MEX3936654.1"/>
    <property type="molecule type" value="Genomic_DNA"/>
</dbReference>
<accession>A0ACC6UAK3</accession>
<evidence type="ECO:0000313" key="2">
    <source>
        <dbReference type="Proteomes" id="UP001558850"/>
    </source>
</evidence>
<organism evidence="1 2">
    <name type="scientific">Paraburkholderia phymatum</name>
    <dbReference type="NCBI Taxonomy" id="148447"/>
    <lineage>
        <taxon>Bacteria</taxon>
        <taxon>Pseudomonadati</taxon>
        <taxon>Pseudomonadota</taxon>
        <taxon>Betaproteobacteria</taxon>
        <taxon>Burkholderiales</taxon>
        <taxon>Burkholderiaceae</taxon>
        <taxon>Paraburkholderia</taxon>
    </lineage>
</organism>
<gene>
    <name evidence="1" type="ORF">AB4Y32_33600</name>
</gene>
<reference evidence="1" key="1">
    <citation type="submission" date="2024-07" db="EMBL/GenBank/DDBJ databases">
        <title>A survey of Mimosa microsymbionts across Brazilian biomes reveals a high diversity of Paraburkholderia nodulating endemic species, but also that Cupriavidus is common as a symbiont of widespread species.</title>
        <authorList>
            <person name="Rouws L."/>
            <person name="Barauna A."/>
            <person name="Beukes C."/>
            <person name="Rouws J.R.C."/>
            <person name="De Faria S.M."/>
            <person name="Gross E."/>
            <person name="Bueno Dos Reis Junior F."/>
            <person name="Simon M.F."/>
            <person name="Maluk M."/>
            <person name="Odee D.W."/>
            <person name="Kenicer G."/>
            <person name="Young J.P.W."/>
            <person name="Reis V.M."/>
            <person name="Zilli J."/>
            <person name="James E.K."/>
        </authorList>
    </citation>
    <scope>NUCLEOTIDE SEQUENCE</scope>
    <source>
        <strain evidence="1">EG181B</strain>
    </source>
</reference>
<keyword evidence="1" id="KW-0378">Hydrolase</keyword>
<name>A0ACC6UAK3_9BURK</name>
<dbReference type="Proteomes" id="UP001558850">
    <property type="component" value="Unassembled WGS sequence"/>
</dbReference>
<comment type="caution">
    <text evidence="1">The sequence shown here is derived from an EMBL/GenBank/DDBJ whole genome shotgun (WGS) entry which is preliminary data.</text>
</comment>
<sequence>MRYLALATDYDNTLAEDGRVADATWAALERLRESGRYPVLVTGRELDDLLTVCPRLDVFSRVVAENGGVLFDPATKDKRLLAEAPPPAFVDALRARGLEHFSVSETLVAMMKPNERIALEAIRDLGLELNVVFNGDAVMILQPGVSKASGLMAALAALRLSPLNVVGVGDAENDHALIRACGMSVAVENALPALKPHADLVTSHPDGRGVAALIDALIADDLRGHASSLAKCRLTVGKRRDAPASSVVSIDAYGSVVLLAGASGSGKSTATEALLERLADAGHQLCIFDPEGDYGSDDHTAVVGDAQHVPAEDEALQLLEGARQPAVAINMMRVPPGERAQYCAALLPRLQTLRARTGRPHWLVFDEAHHLFPRTWASASAAVPEALESALIVTVHPEQLSPALLKQVNVAIALGDDAAGKLDAFASSIDMDLPIVPEKGAKRGEALFWEPAQGEPYVVTIERGRGQHRRHLRKYAEGLLIPERSFYFRGPRSQLNLRAHNLILFVELAEGADEETWRFHLQRGDYSRWFESVLGDVELANETRTIEQDESLSPTESRSRVLSAITARYTQPENPNLPRVSER</sequence>